<dbReference type="GO" id="GO:0003861">
    <property type="term" value="F:3-isopropylmalate dehydratase activity"/>
    <property type="evidence" value="ECO:0007669"/>
    <property type="project" value="UniProtKB-UniRule"/>
</dbReference>
<dbReference type="UniPathway" id="UPA00048">
    <property type="reaction ID" value="UER00071"/>
</dbReference>
<evidence type="ECO:0000259" key="11">
    <source>
        <dbReference type="Pfam" id="PF00694"/>
    </source>
</evidence>
<keyword evidence="7 10" id="KW-0028">Amino-acid biosynthesis</keyword>
<evidence type="ECO:0000256" key="7">
    <source>
        <dbReference type="ARBA" id="ARBA00022605"/>
    </source>
</evidence>
<evidence type="ECO:0000256" key="3">
    <source>
        <dbReference type="ARBA" id="ARBA00004729"/>
    </source>
</evidence>
<dbReference type="NCBIfam" id="NF002458">
    <property type="entry name" value="PRK01641.1"/>
    <property type="match status" value="1"/>
</dbReference>
<comment type="function">
    <text evidence="2 10">Catalyzes the isomerization between 2-isopropylmalate and 3-isopropylmalate, via the formation of 2-isopropylmaleate.</text>
</comment>
<dbReference type="HAMAP" id="MF_01031">
    <property type="entry name" value="LeuD_type1"/>
    <property type="match status" value="1"/>
</dbReference>
<accession>A0A268S2Z2</accession>
<evidence type="ECO:0000256" key="6">
    <source>
        <dbReference type="ARBA" id="ARBA00022430"/>
    </source>
</evidence>
<comment type="pathway">
    <text evidence="3 10">Amino-acid biosynthesis; L-leucine biosynthesis; L-leucine from 3-methyl-2-oxobutanoate: step 2/4.</text>
</comment>
<dbReference type="InterPro" id="IPR050075">
    <property type="entry name" value="LeuD"/>
</dbReference>
<keyword evidence="8 10" id="KW-0456">Lyase</keyword>
<protein>
    <recommendedName>
        <fullName evidence="10">3-isopropylmalate dehydratase small subunit</fullName>
        <ecNumber evidence="10">4.2.1.33</ecNumber>
    </recommendedName>
    <alternativeName>
        <fullName evidence="10">Alpha-IPM isomerase</fullName>
        <shortName evidence="10">IPMI</shortName>
    </alternativeName>
    <alternativeName>
        <fullName evidence="10">Isopropylmalate isomerase</fullName>
    </alternativeName>
</protein>
<evidence type="ECO:0000313" key="12">
    <source>
        <dbReference type="EMBL" id="PAF26859.1"/>
    </source>
</evidence>
<feature type="domain" description="Aconitase A/isopropylmalate dehydratase small subunit swivel" evidence="11">
    <location>
        <begin position="3"/>
        <end position="123"/>
    </location>
</feature>
<evidence type="ECO:0000256" key="9">
    <source>
        <dbReference type="ARBA" id="ARBA00023304"/>
    </source>
</evidence>
<dbReference type="InterPro" id="IPR033940">
    <property type="entry name" value="IPMI_Swivel"/>
</dbReference>
<evidence type="ECO:0000313" key="13">
    <source>
        <dbReference type="Proteomes" id="UP000216133"/>
    </source>
</evidence>
<gene>
    <name evidence="10 12" type="primary">leuD</name>
    <name evidence="12" type="ORF">CHH61_06240</name>
</gene>
<dbReference type="Proteomes" id="UP000216133">
    <property type="component" value="Unassembled WGS sequence"/>
</dbReference>
<dbReference type="Gene3D" id="3.20.19.10">
    <property type="entry name" value="Aconitase, domain 4"/>
    <property type="match status" value="1"/>
</dbReference>
<keyword evidence="6 10" id="KW-0432">Leucine biosynthesis</keyword>
<dbReference type="InterPro" id="IPR004431">
    <property type="entry name" value="3-IsopropMal_deHydase_ssu"/>
</dbReference>
<comment type="similarity">
    <text evidence="4 10">Belongs to the LeuD family. LeuD type 1 subfamily.</text>
</comment>
<dbReference type="RefSeq" id="WP_094426759.1">
    <property type="nucleotide sequence ID" value="NZ_CP019985.1"/>
</dbReference>
<dbReference type="SUPFAM" id="SSF52016">
    <property type="entry name" value="LeuD/IlvD-like"/>
    <property type="match status" value="1"/>
</dbReference>
<evidence type="ECO:0000256" key="4">
    <source>
        <dbReference type="ARBA" id="ARBA00009845"/>
    </source>
</evidence>
<dbReference type="AlphaFoldDB" id="A0A268S2Z2"/>
<dbReference type="EMBL" id="NPBS01000027">
    <property type="protein sequence ID" value="PAF26859.1"/>
    <property type="molecule type" value="Genomic_DNA"/>
</dbReference>
<proteinExistence type="inferred from homology"/>
<dbReference type="InterPro" id="IPR015928">
    <property type="entry name" value="Aconitase/3IPM_dehydase_swvl"/>
</dbReference>
<name>A0A268S2Z2_SHOCL</name>
<evidence type="ECO:0000256" key="1">
    <source>
        <dbReference type="ARBA" id="ARBA00000491"/>
    </source>
</evidence>
<comment type="subunit">
    <text evidence="5 10">Heterodimer of LeuC and LeuD.</text>
</comment>
<dbReference type="GeneID" id="86926874"/>
<dbReference type="EC" id="4.2.1.33" evidence="10"/>
<comment type="caution">
    <text evidence="12">The sequence shown here is derived from an EMBL/GenBank/DDBJ whole genome shotgun (WGS) entry which is preliminary data.</text>
</comment>
<dbReference type="InterPro" id="IPR000573">
    <property type="entry name" value="AconitaseA/IPMdHydase_ssu_swvl"/>
</dbReference>
<dbReference type="GO" id="GO:0009098">
    <property type="term" value="P:L-leucine biosynthetic process"/>
    <property type="evidence" value="ECO:0007669"/>
    <property type="project" value="UniProtKB-UniRule"/>
</dbReference>
<evidence type="ECO:0000256" key="2">
    <source>
        <dbReference type="ARBA" id="ARBA00002695"/>
    </source>
</evidence>
<dbReference type="FunFam" id="3.20.19.10:FF:000003">
    <property type="entry name" value="3-isopropylmalate dehydratase small subunit"/>
    <property type="match status" value="1"/>
</dbReference>
<keyword evidence="9 10" id="KW-0100">Branched-chain amino acid biosynthesis</keyword>
<dbReference type="PANTHER" id="PTHR43345:SF5">
    <property type="entry name" value="3-ISOPROPYLMALATE DEHYDRATASE SMALL SUBUNIT"/>
    <property type="match status" value="1"/>
</dbReference>
<sequence length="197" mass="22802">MEPIQVHKGKAVVLDRVNIDTDQIIPKQFLKRVERTGFGQYLFYDWRFQADGADNPAFELNQPEAKGASILITGHNFGCGSSREHAPWALYDYGFRVIIAPSFADIFYNNCVKNGLLPIRLSPEETELWMERAKESQQEITVDLGEQLIKQNGLETKFEMDSYWKQMLYNGWDEISLTLQYEEAIAKYEHRQSAVNK</sequence>
<evidence type="ECO:0000256" key="5">
    <source>
        <dbReference type="ARBA" id="ARBA00011271"/>
    </source>
</evidence>
<organism evidence="12 13">
    <name type="scientific">Shouchella clausii</name>
    <name type="common">Alkalihalobacillus clausii</name>
    <dbReference type="NCBI Taxonomy" id="79880"/>
    <lineage>
        <taxon>Bacteria</taxon>
        <taxon>Bacillati</taxon>
        <taxon>Bacillota</taxon>
        <taxon>Bacilli</taxon>
        <taxon>Bacillales</taxon>
        <taxon>Bacillaceae</taxon>
        <taxon>Shouchella</taxon>
    </lineage>
</organism>
<comment type="catalytic activity">
    <reaction evidence="1 10">
        <text>(2R,3S)-3-isopropylmalate = (2S)-2-isopropylmalate</text>
        <dbReference type="Rhea" id="RHEA:32287"/>
        <dbReference type="ChEBI" id="CHEBI:1178"/>
        <dbReference type="ChEBI" id="CHEBI:35121"/>
        <dbReference type="EC" id="4.2.1.33"/>
    </reaction>
</comment>
<dbReference type="Pfam" id="PF00694">
    <property type="entry name" value="Aconitase_C"/>
    <property type="match status" value="1"/>
</dbReference>
<evidence type="ECO:0000256" key="10">
    <source>
        <dbReference type="HAMAP-Rule" id="MF_01031"/>
    </source>
</evidence>
<dbReference type="PANTHER" id="PTHR43345">
    <property type="entry name" value="3-ISOPROPYLMALATE DEHYDRATASE SMALL SUBUNIT 2-RELATED-RELATED"/>
    <property type="match status" value="1"/>
</dbReference>
<evidence type="ECO:0000256" key="8">
    <source>
        <dbReference type="ARBA" id="ARBA00023239"/>
    </source>
</evidence>
<dbReference type="NCBIfam" id="TIGR00171">
    <property type="entry name" value="leuD"/>
    <property type="match status" value="1"/>
</dbReference>
<dbReference type="GO" id="GO:0009316">
    <property type="term" value="C:3-isopropylmalate dehydratase complex"/>
    <property type="evidence" value="ECO:0007669"/>
    <property type="project" value="InterPro"/>
</dbReference>
<dbReference type="CDD" id="cd01577">
    <property type="entry name" value="IPMI_Swivel"/>
    <property type="match status" value="1"/>
</dbReference>
<reference evidence="12 13" key="1">
    <citation type="submission" date="2017-07" db="EMBL/GenBank/DDBJ databases">
        <title>Isolation and whole genome analysis of endospore-forming bacteria from heroin.</title>
        <authorList>
            <person name="Kalinowski J."/>
            <person name="Ahrens B."/>
            <person name="Al-Dilaimi A."/>
            <person name="Winkler A."/>
            <person name="Wibberg D."/>
            <person name="Schleenbecker U."/>
            <person name="Ruckert C."/>
            <person name="Wolfel R."/>
            <person name="Grass G."/>
        </authorList>
    </citation>
    <scope>NUCLEOTIDE SEQUENCE [LARGE SCALE GENOMIC DNA]</scope>
    <source>
        <strain evidence="12 13">7523-2</strain>
    </source>
</reference>